<comment type="caution">
    <text evidence="2">The sequence shown here is derived from an EMBL/GenBank/DDBJ whole genome shotgun (WGS) entry which is preliminary data.</text>
</comment>
<dbReference type="OrthoDB" id="4516018at2759"/>
<dbReference type="Proteomes" id="UP000234275">
    <property type="component" value="Unassembled WGS sequence"/>
</dbReference>
<evidence type="ECO:0000313" key="2">
    <source>
        <dbReference type="EMBL" id="PLB46032.1"/>
    </source>
</evidence>
<dbReference type="GeneID" id="36555578"/>
<dbReference type="AlphaFoldDB" id="A0A2I2FZH6"/>
<accession>A0A2I2FZH6</accession>
<name>A0A2I2FZH6_9EURO</name>
<gene>
    <name evidence="2" type="ORF">P170DRAFT_429189</name>
</gene>
<dbReference type="EMBL" id="MSFO01000007">
    <property type="protein sequence ID" value="PLB46032.1"/>
    <property type="molecule type" value="Genomic_DNA"/>
</dbReference>
<keyword evidence="1" id="KW-0732">Signal</keyword>
<dbReference type="STRING" id="1392250.A0A2I2FZH6"/>
<evidence type="ECO:0000256" key="1">
    <source>
        <dbReference type="SAM" id="SignalP"/>
    </source>
</evidence>
<sequence>MKYATLFLTLASLGRVYGQGSCQTSTVSSAACGSYPDGCPGSTFLSARGQCREQFGLADGSNCCCDCPGEEKRYHCMIQFIGQLGMPYGKKNMIGFCQDQVHYFAGNPDELFSEEDCKAAQDRMVKGLNDYYNKQNPRAGDWNHDTKEFISNNNKYFTAITPKGDTGTNSEGEKYWALKVMVATEKASSGKNIDKACPKPKGKTLRPAQCPLEKINACKHAFGGVFHGSTELWGVKPKNGVEKEPNNGTILDLHSSRQSISKIKQVRGGLVRIFHVFLAQASTLVLLHQAFKMQSASANLLCLPVKILEIITLHLEYAYTKECSPWGLERVVKNNNTRALFNLLVNGLDFNQYFRTTGRSTPIILTVYADLVLPEPPSIFSGSHVCEGLYKR</sequence>
<dbReference type="VEuPathDB" id="FungiDB:P170DRAFT_429189"/>
<proteinExistence type="predicted"/>
<evidence type="ECO:0000313" key="3">
    <source>
        <dbReference type="Proteomes" id="UP000234275"/>
    </source>
</evidence>
<dbReference type="RefSeq" id="XP_024701334.1">
    <property type="nucleotide sequence ID" value="XM_024847879.1"/>
</dbReference>
<feature type="signal peptide" evidence="1">
    <location>
        <begin position="1"/>
        <end position="18"/>
    </location>
</feature>
<feature type="chain" id="PRO_5014139354" evidence="1">
    <location>
        <begin position="19"/>
        <end position="392"/>
    </location>
</feature>
<reference evidence="2 3" key="1">
    <citation type="submission" date="2016-12" db="EMBL/GenBank/DDBJ databases">
        <title>The genomes of Aspergillus section Nigri reveals drivers in fungal speciation.</title>
        <authorList>
            <consortium name="DOE Joint Genome Institute"/>
            <person name="Vesth T.C."/>
            <person name="Nybo J."/>
            <person name="Theobald S."/>
            <person name="Brandl J."/>
            <person name="Frisvad J.C."/>
            <person name="Nielsen K.F."/>
            <person name="Lyhne E.K."/>
            <person name="Kogle M.E."/>
            <person name="Kuo A."/>
            <person name="Riley R."/>
            <person name="Clum A."/>
            <person name="Nolan M."/>
            <person name="Lipzen A."/>
            <person name="Salamov A."/>
            <person name="Henrissat B."/>
            <person name="Wiebenga A."/>
            <person name="De Vries R.P."/>
            <person name="Grigoriev I.V."/>
            <person name="Mortensen U.H."/>
            <person name="Andersen M.R."/>
            <person name="Baker S.E."/>
        </authorList>
    </citation>
    <scope>NUCLEOTIDE SEQUENCE [LARGE SCALE GENOMIC DNA]</scope>
    <source>
        <strain evidence="2 3">IBT 23096</strain>
    </source>
</reference>
<keyword evidence="3" id="KW-1185">Reference proteome</keyword>
<organism evidence="2 3">
    <name type="scientific">Aspergillus steynii IBT 23096</name>
    <dbReference type="NCBI Taxonomy" id="1392250"/>
    <lineage>
        <taxon>Eukaryota</taxon>
        <taxon>Fungi</taxon>
        <taxon>Dikarya</taxon>
        <taxon>Ascomycota</taxon>
        <taxon>Pezizomycotina</taxon>
        <taxon>Eurotiomycetes</taxon>
        <taxon>Eurotiomycetidae</taxon>
        <taxon>Eurotiales</taxon>
        <taxon>Aspergillaceae</taxon>
        <taxon>Aspergillus</taxon>
        <taxon>Aspergillus subgen. Circumdati</taxon>
    </lineage>
</organism>
<dbReference type="PROSITE" id="PS51257">
    <property type="entry name" value="PROKAR_LIPOPROTEIN"/>
    <property type="match status" value="1"/>
</dbReference>
<protein>
    <submittedName>
        <fullName evidence="2">Uncharacterized protein</fullName>
    </submittedName>
</protein>